<dbReference type="PANTHER" id="PTHR11104:SF0">
    <property type="entry name" value="SPBETA PROPHAGE-DERIVED AMINOGLYCOSIDE N(3')-ACETYLTRANSFERASE-LIKE PROTEIN YOKD"/>
    <property type="match status" value="1"/>
</dbReference>
<comment type="caution">
    <text evidence="4">The sequence shown here is derived from an EMBL/GenBank/DDBJ whole genome shotgun (WGS) entry which is preliminary data.</text>
</comment>
<name>A0A9W4RRZ2_9PEZI</name>
<dbReference type="Pfam" id="PF07247">
    <property type="entry name" value="AATase"/>
    <property type="match status" value="1"/>
</dbReference>
<dbReference type="InterPro" id="IPR023213">
    <property type="entry name" value="CAT-like_dom_sf"/>
</dbReference>
<evidence type="ECO:0000256" key="3">
    <source>
        <dbReference type="ARBA" id="ARBA00023315"/>
    </source>
</evidence>
<evidence type="ECO:0000256" key="1">
    <source>
        <dbReference type="ARBA" id="ARBA00006383"/>
    </source>
</evidence>
<evidence type="ECO:0000256" key="2">
    <source>
        <dbReference type="ARBA" id="ARBA00022679"/>
    </source>
</evidence>
<dbReference type="SUPFAM" id="SSF52777">
    <property type="entry name" value="CoA-dependent acyltransferases"/>
    <property type="match status" value="2"/>
</dbReference>
<dbReference type="InterPro" id="IPR003679">
    <property type="entry name" value="Amioglycoside_AcTrfase"/>
</dbReference>
<accession>A0A9W4RRZ2</accession>
<organism evidence="4 5">
    <name type="scientific">Colletotrichum noveboracense</name>
    <dbReference type="NCBI Taxonomy" id="2664923"/>
    <lineage>
        <taxon>Eukaryota</taxon>
        <taxon>Fungi</taxon>
        <taxon>Dikarya</taxon>
        <taxon>Ascomycota</taxon>
        <taxon>Pezizomycotina</taxon>
        <taxon>Sordariomycetes</taxon>
        <taxon>Hypocreomycetidae</taxon>
        <taxon>Glomerellales</taxon>
        <taxon>Glomerellaceae</taxon>
        <taxon>Colletotrichum</taxon>
        <taxon>Colletotrichum gloeosporioides species complex</taxon>
    </lineage>
</organism>
<dbReference type="SUPFAM" id="SSF110710">
    <property type="entry name" value="TTHA0583/YokD-like"/>
    <property type="match status" value="1"/>
</dbReference>
<evidence type="ECO:0000313" key="5">
    <source>
        <dbReference type="Proteomes" id="UP001152533"/>
    </source>
</evidence>
<dbReference type="Gene3D" id="3.30.559.10">
    <property type="entry name" value="Chloramphenicol acetyltransferase-like domain"/>
    <property type="match status" value="1"/>
</dbReference>
<keyword evidence="2" id="KW-0808">Transferase</keyword>
<evidence type="ECO:0008006" key="6">
    <source>
        <dbReference type="Google" id="ProtNLM"/>
    </source>
</evidence>
<dbReference type="Proteomes" id="UP001152533">
    <property type="component" value="Unassembled WGS sequence"/>
</dbReference>
<keyword evidence="5" id="KW-1185">Reference proteome</keyword>
<gene>
    <name evidence="4" type="ORF">CGXH109_LOCUS54264</name>
</gene>
<dbReference type="GO" id="GO:0046677">
    <property type="term" value="P:response to antibiotic"/>
    <property type="evidence" value="ECO:0007669"/>
    <property type="project" value="InterPro"/>
</dbReference>
<keyword evidence="3" id="KW-0012">Acyltransferase</keyword>
<dbReference type="EMBL" id="CAMGZC010000323">
    <property type="protein sequence ID" value="CAI0646355.1"/>
    <property type="molecule type" value="Genomic_DNA"/>
</dbReference>
<comment type="similarity">
    <text evidence="1">Belongs to the antibiotic N-acetyltransferase family.</text>
</comment>
<proteinExistence type="inferred from homology"/>
<evidence type="ECO:0000313" key="4">
    <source>
        <dbReference type="EMBL" id="CAI0646355.1"/>
    </source>
</evidence>
<protein>
    <recommendedName>
        <fullName evidence="6">Aminoglycoside N(3)-acetyltransferase</fullName>
    </recommendedName>
</protein>
<dbReference type="InterPro" id="IPR028345">
    <property type="entry name" value="Antibiotic_NAT-like"/>
</dbReference>
<dbReference type="AlphaFoldDB" id="A0A9W4RRZ2"/>
<sequence length="661" mass="72771">MLAEIIGRPLCTKQSLISDFKKLGIVEGETLLLNSSLSRLGWVNGGAETVISALLEVLGDEGTLVVPTYTGDNTDPAEWRSPRAPRELWQTIRDTMPAYDPRITRTRGVGAIPEMLRNWPGAMRSAHPQTSFAAVGLQAGEITAGHALDCRLGEKSPLAKLEQLEARILLLGTGFDTCTAFHLAEYRNVAPLESNSFAAIVEGSRQWVTVRDITLNDDDFGFIGLLERYSTVRSHLGIYNNVCVPAVYRRSYNGDFLQALWRAVGDVVAQHPILSATPVDIDTKDPRFISLPITEPEQVIQLRKSQTVVTDPQFEAELQVTLEKQHNTPFEHGATPQPFWRLEVLDARTNSGSFVACLCFHHSLMDTKSALIFHGDLEKALNQSSITTHSKDALLPSLEAVYDLPVSEAFVQQASIYNESPANVWSGAVQKLPVRTRVRLFWVSGEVADSFRKHYKGQRASVTAGMMALLAAAFFKVLPDDYDTLQGDCAVSLRHLLPDPINDRSLGYYVGSFSEQYSRSADPASVWSDARRTKATIDEVAKRRGADMPVGYLRHVADDMSGWLSGKLGKKRAAAWELSNVGVVGYTGKVTETEFKMERMLFSQSASATSGAIKVSVVTGRDGQLGFAFSWQEGIVEKRLAEELVSTFRESLLALVSEGGR</sequence>
<dbReference type="InterPro" id="IPR010828">
    <property type="entry name" value="Atf2/Sli1-like"/>
</dbReference>
<dbReference type="PANTHER" id="PTHR11104">
    <property type="entry name" value="AMINOGLYCOSIDE N3-ACETYLTRANSFERASE"/>
    <property type="match status" value="1"/>
</dbReference>
<reference evidence="4" key="1">
    <citation type="submission" date="2022-08" db="EMBL/GenBank/DDBJ databases">
        <authorList>
            <person name="Giroux E."/>
            <person name="Giroux E."/>
        </authorList>
    </citation>
    <scope>NUCLEOTIDE SEQUENCE</scope>
    <source>
        <strain evidence="4">H1091258</strain>
    </source>
</reference>
<dbReference type="GO" id="GO:0008080">
    <property type="term" value="F:N-acetyltransferase activity"/>
    <property type="evidence" value="ECO:0007669"/>
    <property type="project" value="InterPro"/>
</dbReference>
<dbReference type="Pfam" id="PF02522">
    <property type="entry name" value="Antibiotic_NAT"/>
    <property type="match status" value="1"/>
</dbReference>